<proteinExistence type="predicted"/>
<protein>
    <submittedName>
        <fullName evidence="1">Uncharacterized protein</fullName>
    </submittedName>
</protein>
<sequence length="128" mass="13849">MPDNVELTGFVSNQEYDELLVAADAVMALTSAEWCLVCGGYEAIGAAKPLITSATETLKDFYGEDATFTGHTQQEIAAAIEDVREQGMSLYERGLNIKKVRKESWARDFNELQAYVSALSGLSSATGS</sequence>
<reference evidence="1 2" key="1">
    <citation type="submission" date="2017-08" db="EMBL/GenBank/DDBJ databases">
        <title>Halovibrio sewagensis sp. nov., isolated from wastewater of high salinity.</title>
        <authorList>
            <person name="Dong X."/>
            <person name="Zhang G."/>
        </authorList>
    </citation>
    <scope>NUCLEOTIDE SEQUENCE [LARGE SCALE GENOMIC DNA]</scope>
    <source>
        <strain evidence="1 2">YL5-2</strain>
    </source>
</reference>
<dbReference type="EMBL" id="NSKD01000002">
    <property type="protein sequence ID" value="PAU81216.1"/>
    <property type="molecule type" value="Genomic_DNA"/>
</dbReference>
<keyword evidence="2" id="KW-1185">Reference proteome</keyword>
<evidence type="ECO:0000313" key="1">
    <source>
        <dbReference type="EMBL" id="PAU81216.1"/>
    </source>
</evidence>
<dbReference type="Gene3D" id="3.40.50.2000">
    <property type="entry name" value="Glycogen Phosphorylase B"/>
    <property type="match status" value="1"/>
</dbReference>
<name>A0A2A2F705_9GAMM</name>
<dbReference type="Proteomes" id="UP000218896">
    <property type="component" value="Unassembled WGS sequence"/>
</dbReference>
<accession>A0A2A2F705</accession>
<dbReference type="AlphaFoldDB" id="A0A2A2F705"/>
<organism evidence="1 2">
    <name type="scientific">Halovibrio salipaludis</name>
    <dbReference type="NCBI Taxonomy" id="2032626"/>
    <lineage>
        <taxon>Bacteria</taxon>
        <taxon>Pseudomonadati</taxon>
        <taxon>Pseudomonadota</taxon>
        <taxon>Gammaproteobacteria</taxon>
        <taxon>Oceanospirillales</taxon>
        <taxon>Halomonadaceae</taxon>
        <taxon>Halovibrio</taxon>
    </lineage>
</organism>
<dbReference type="SUPFAM" id="SSF53756">
    <property type="entry name" value="UDP-Glycosyltransferase/glycogen phosphorylase"/>
    <property type="match status" value="1"/>
</dbReference>
<comment type="caution">
    <text evidence="1">The sequence shown here is derived from an EMBL/GenBank/DDBJ whole genome shotgun (WGS) entry which is preliminary data.</text>
</comment>
<gene>
    <name evidence="1" type="ORF">CK501_06555</name>
</gene>
<evidence type="ECO:0000313" key="2">
    <source>
        <dbReference type="Proteomes" id="UP000218896"/>
    </source>
</evidence>